<protein>
    <recommendedName>
        <fullName evidence="3">CCHC-type domain-containing protein</fullName>
    </recommendedName>
</protein>
<dbReference type="AlphaFoldDB" id="A0AAF0PNE1"/>
<keyword evidence="5" id="KW-1185">Reference proteome</keyword>
<sequence>MEEEARGKDALFQTEVSNITTKVHLITSNNATPETHKNTSLKPKKKKFRKNNGRPQKKNNGENNQAQNQQVQDKGPCFVCGKSGHIARFCRFWKCGPNPQAKVSEEPFLALIIDITLLRVLVDGGLNLVQTVMSLMTKIGLKNILILSSPNPSCLVILTQLKCLEQEMSKCVLLLEGY</sequence>
<keyword evidence="1" id="KW-0863">Zinc-finger</keyword>
<proteinExistence type="predicted"/>
<dbReference type="InterPro" id="IPR001878">
    <property type="entry name" value="Znf_CCHC"/>
</dbReference>
<feature type="domain" description="CCHC-type" evidence="3">
    <location>
        <begin position="77"/>
        <end position="91"/>
    </location>
</feature>
<dbReference type="InterPro" id="IPR036875">
    <property type="entry name" value="Znf_CCHC_sf"/>
</dbReference>
<evidence type="ECO:0000259" key="3">
    <source>
        <dbReference type="PROSITE" id="PS50158"/>
    </source>
</evidence>
<dbReference type="SUPFAM" id="SSF57756">
    <property type="entry name" value="Retrovirus zinc finger-like domains"/>
    <property type="match status" value="1"/>
</dbReference>
<evidence type="ECO:0000256" key="1">
    <source>
        <dbReference type="PROSITE-ProRule" id="PRU00047"/>
    </source>
</evidence>
<evidence type="ECO:0000313" key="5">
    <source>
        <dbReference type="Proteomes" id="UP001234989"/>
    </source>
</evidence>
<evidence type="ECO:0000256" key="2">
    <source>
        <dbReference type="SAM" id="MobiDB-lite"/>
    </source>
</evidence>
<dbReference type="EMBL" id="CP133612">
    <property type="protein sequence ID" value="WMV08144.1"/>
    <property type="molecule type" value="Genomic_DNA"/>
</dbReference>
<dbReference type="GO" id="GO:0008270">
    <property type="term" value="F:zinc ion binding"/>
    <property type="evidence" value="ECO:0007669"/>
    <property type="project" value="UniProtKB-KW"/>
</dbReference>
<organism evidence="4 5">
    <name type="scientific">Solanum verrucosum</name>
    <dbReference type="NCBI Taxonomy" id="315347"/>
    <lineage>
        <taxon>Eukaryota</taxon>
        <taxon>Viridiplantae</taxon>
        <taxon>Streptophyta</taxon>
        <taxon>Embryophyta</taxon>
        <taxon>Tracheophyta</taxon>
        <taxon>Spermatophyta</taxon>
        <taxon>Magnoliopsida</taxon>
        <taxon>eudicotyledons</taxon>
        <taxon>Gunneridae</taxon>
        <taxon>Pentapetalae</taxon>
        <taxon>asterids</taxon>
        <taxon>lamiids</taxon>
        <taxon>Solanales</taxon>
        <taxon>Solanaceae</taxon>
        <taxon>Solanoideae</taxon>
        <taxon>Solaneae</taxon>
        <taxon>Solanum</taxon>
    </lineage>
</organism>
<dbReference type="GO" id="GO:0003676">
    <property type="term" value="F:nucleic acid binding"/>
    <property type="evidence" value="ECO:0007669"/>
    <property type="project" value="InterPro"/>
</dbReference>
<keyword evidence="1" id="KW-0862">Zinc</keyword>
<evidence type="ECO:0000313" key="4">
    <source>
        <dbReference type="EMBL" id="WMV08144.1"/>
    </source>
</evidence>
<feature type="region of interest" description="Disordered" evidence="2">
    <location>
        <begin position="27"/>
        <end position="70"/>
    </location>
</feature>
<dbReference type="Gene3D" id="4.10.60.10">
    <property type="entry name" value="Zinc finger, CCHC-type"/>
    <property type="match status" value="1"/>
</dbReference>
<feature type="compositionally biased region" description="Low complexity" evidence="2">
    <location>
        <begin position="61"/>
        <end position="70"/>
    </location>
</feature>
<dbReference type="Proteomes" id="UP001234989">
    <property type="component" value="Chromosome 1"/>
</dbReference>
<feature type="compositionally biased region" description="Basic residues" evidence="2">
    <location>
        <begin position="42"/>
        <end position="57"/>
    </location>
</feature>
<reference evidence="4" key="1">
    <citation type="submission" date="2023-08" db="EMBL/GenBank/DDBJ databases">
        <title>A de novo genome assembly of Solanum verrucosum Schlechtendal, a Mexican diploid species geographically isolated from the other diploid A-genome species in potato relatives.</title>
        <authorList>
            <person name="Hosaka K."/>
        </authorList>
    </citation>
    <scope>NUCLEOTIDE SEQUENCE</scope>
    <source>
        <tissue evidence="4">Young leaves</tissue>
    </source>
</reference>
<dbReference type="SMART" id="SM00343">
    <property type="entry name" value="ZnF_C2HC"/>
    <property type="match status" value="1"/>
</dbReference>
<keyword evidence="1" id="KW-0479">Metal-binding</keyword>
<gene>
    <name evidence="4" type="ORF">MTR67_001529</name>
</gene>
<accession>A0AAF0PNE1</accession>
<feature type="compositionally biased region" description="Polar residues" evidence="2">
    <location>
        <begin position="27"/>
        <end position="41"/>
    </location>
</feature>
<dbReference type="PROSITE" id="PS50158">
    <property type="entry name" value="ZF_CCHC"/>
    <property type="match status" value="1"/>
</dbReference>
<name>A0AAF0PNE1_SOLVR</name>